<evidence type="ECO:0000256" key="2">
    <source>
        <dbReference type="RuleBase" id="RU004020"/>
    </source>
</evidence>
<dbReference type="OMA" id="QLNIHTK"/>
<dbReference type="GO" id="GO:0003700">
    <property type="term" value="F:DNA-binding transcription factor activity"/>
    <property type="evidence" value="ECO:0007669"/>
    <property type="project" value="InterPro"/>
</dbReference>
<comment type="similarity">
    <text evidence="2">Belongs to the HSF family.</text>
</comment>
<keyword evidence="1" id="KW-0238">DNA-binding</keyword>
<evidence type="ECO:0000256" key="3">
    <source>
        <dbReference type="SAM" id="Coils"/>
    </source>
</evidence>
<sequence>MGNQKKFLQKLFHILQSKQHEDCIQWSQDGNSLLIISAELFEVMVMPSYFNSTKISTFYRQLSQYGFKVKQNENRQKQFYHSNFQQGNIEKLLNIEKRKKQQSHLDYSNCLNEENKKLNNELKLLQKQQLVIQAQLNIHTKIYLQICKQITTISDYFFKCNKDSQECTIFFEAIISVFKGFNPEIASNIFEDLKNIGGPLSPQLSPLLFPYLKFV</sequence>
<dbReference type="FunFam" id="1.10.10.10:FF:000592">
    <property type="entry name" value="Uncharacterized protein"/>
    <property type="match status" value="1"/>
</dbReference>
<dbReference type="AlphaFoldDB" id="A0A8S1PZ91"/>
<dbReference type="PANTHER" id="PTHR10015">
    <property type="entry name" value="HEAT SHOCK TRANSCRIPTION FACTOR"/>
    <property type="match status" value="1"/>
</dbReference>
<dbReference type="InterPro" id="IPR000232">
    <property type="entry name" value="HSF_DNA-bd"/>
</dbReference>
<feature type="coiled-coil region" evidence="3">
    <location>
        <begin position="108"/>
        <end position="135"/>
    </location>
</feature>
<dbReference type="Proteomes" id="UP000688137">
    <property type="component" value="Unassembled WGS sequence"/>
</dbReference>
<proteinExistence type="inferred from homology"/>
<evidence type="ECO:0000313" key="5">
    <source>
        <dbReference type="EMBL" id="CAD8108402.1"/>
    </source>
</evidence>
<gene>
    <name evidence="5" type="ORF">PPRIM_AZ9-3.1.T1370041</name>
</gene>
<keyword evidence="6" id="KW-1185">Reference proteome</keyword>
<evidence type="ECO:0000313" key="6">
    <source>
        <dbReference type="Proteomes" id="UP000688137"/>
    </source>
</evidence>
<name>A0A8S1PZ91_PARPR</name>
<reference evidence="5" key="1">
    <citation type="submission" date="2021-01" db="EMBL/GenBank/DDBJ databases">
        <authorList>
            <consortium name="Genoscope - CEA"/>
            <person name="William W."/>
        </authorList>
    </citation>
    <scope>NUCLEOTIDE SEQUENCE</scope>
</reference>
<dbReference type="GO" id="GO:0043565">
    <property type="term" value="F:sequence-specific DNA binding"/>
    <property type="evidence" value="ECO:0007669"/>
    <property type="project" value="InterPro"/>
</dbReference>
<organism evidence="5 6">
    <name type="scientific">Paramecium primaurelia</name>
    <dbReference type="NCBI Taxonomy" id="5886"/>
    <lineage>
        <taxon>Eukaryota</taxon>
        <taxon>Sar</taxon>
        <taxon>Alveolata</taxon>
        <taxon>Ciliophora</taxon>
        <taxon>Intramacronucleata</taxon>
        <taxon>Oligohymenophorea</taxon>
        <taxon>Peniculida</taxon>
        <taxon>Parameciidae</taxon>
        <taxon>Paramecium</taxon>
    </lineage>
</organism>
<dbReference type="SMART" id="SM00415">
    <property type="entry name" value="HSF"/>
    <property type="match status" value="1"/>
</dbReference>
<dbReference type="PANTHER" id="PTHR10015:SF206">
    <property type="entry name" value="HSF-TYPE DNA-BINDING DOMAIN-CONTAINING PROTEIN"/>
    <property type="match status" value="1"/>
</dbReference>
<evidence type="ECO:0000256" key="1">
    <source>
        <dbReference type="ARBA" id="ARBA00023125"/>
    </source>
</evidence>
<accession>A0A8S1PZ91</accession>
<dbReference type="Pfam" id="PF00447">
    <property type="entry name" value="HSF_DNA-bind"/>
    <property type="match status" value="1"/>
</dbReference>
<dbReference type="EMBL" id="CAJJDM010000140">
    <property type="protein sequence ID" value="CAD8108402.1"/>
    <property type="molecule type" value="Genomic_DNA"/>
</dbReference>
<protein>
    <recommendedName>
        <fullName evidence="4">HSF-type DNA-binding domain-containing protein</fullName>
    </recommendedName>
</protein>
<feature type="domain" description="HSF-type DNA-binding" evidence="4">
    <location>
        <begin position="3"/>
        <end position="98"/>
    </location>
</feature>
<keyword evidence="3" id="KW-0175">Coiled coil</keyword>
<comment type="caution">
    <text evidence="5">The sequence shown here is derived from an EMBL/GenBank/DDBJ whole genome shotgun (WGS) entry which is preliminary data.</text>
</comment>
<evidence type="ECO:0000259" key="4">
    <source>
        <dbReference type="SMART" id="SM00415"/>
    </source>
</evidence>